<evidence type="ECO:0000256" key="2">
    <source>
        <dbReference type="ARBA" id="ARBA00022576"/>
    </source>
</evidence>
<dbReference type="EMBL" id="QLLN01000003">
    <property type="protein sequence ID" value="RAJ12758.1"/>
    <property type="molecule type" value="Genomic_DNA"/>
</dbReference>
<evidence type="ECO:0000256" key="4">
    <source>
        <dbReference type="ARBA" id="ARBA00022898"/>
    </source>
</evidence>
<evidence type="ECO:0000313" key="7">
    <source>
        <dbReference type="Proteomes" id="UP000249696"/>
    </source>
</evidence>
<keyword evidence="3 6" id="KW-0808">Transferase</keyword>
<dbReference type="GO" id="GO:0008483">
    <property type="term" value="F:transaminase activity"/>
    <property type="evidence" value="ECO:0007669"/>
    <property type="project" value="UniProtKB-KW"/>
</dbReference>
<dbReference type="InterPro" id="IPR015424">
    <property type="entry name" value="PyrdxlP-dep_Trfase"/>
</dbReference>
<dbReference type="InterPro" id="IPR015421">
    <property type="entry name" value="PyrdxlP-dep_Trfase_major"/>
</dbReference>
<comment type="caution">
    <text evidence="6">The sequence shown here is derived from an EMBL/GenBank/DDBJ whole genome shotgun (WGS) entry which is preliminary data.</text>
</comment>
<gene>
    <name evidence="6" type="ORF">LV92_01994</name>
</gene>
<dbReference type="PANTHER" id="PTHR43643">
    <property type="entry name" value="HISTIDINOL-PHOSPHATE AMINOTRANSFERASE 2"/>
    <property type="match status" value="1"/>
</dbReference>
<protein>
    <submittedName>
        <fullName evidence="6">Histidinol-phosphate aminotransferase</fullName>
    </submittedName>
</protein>
<dbReference type="PANTHER" id="PTHR43643:SF3">
    <property type="entry name" value="HISTIDINOL-PHOSPHATE AMINOTRANSFERASE"/>
    <property type="match status" value="1"/>
</dbReference>
<dbReference type="SUPFAM" id="SSF53383">
    <property type="entry name" value="PLP-dependent transferases"/>
    <property type="match status" value="1"/>
</dbReference>
<comment type="similarity">
    <text evidence="1">Belongs to the class-II pyridoxal-phosphate-dependent aminotransferase family. Histidinol-phosphate aminotransferase subfamily.</text>
</comment>
<reference evidence="6 7" key="1">
    <citation type="submission" date="2018-06" db="EMBL/GenBank/DDBJ databases">
        <title>Genomic Encyclopedia of Archaeal and Bacterial Type Strains, Phase II (KMG-II): from individual species to whole genera.</title>
        <authorList>
            <person name="Goeker M."/>
        </authorList>
    </citation>
    <scope>NUCLEOTIDE SEQUENCE [LARGE SCALE GENOMIC DNA]</scope>
    <source>
        <strain evidence="6 7">DSM 23522</strain>
    </source>
</reference>
<name>A0A327R9B7_9FLAO</name>
<dbReference type="Gene3D" id="3.90.1150.10">
    <property type="entry name" value="Aspartate Aminotransferase, domain 1"/>
    <property type="match status" value="1"/>
</dbReference>
<keyword evidence="2 6" id="KW-0032">Aminotransferase</keyword>
<dbReference type="InterPro" id="IPR004839">
    <property type="entry name" value="Aminotransferase_I/II_large"/>
</dbReference>
<dbReference type="Pfam" id="PF00155">
    <property type="entry name" value="Aminotran_1_2"/>
    <property type="match status" value="1"/>
</dbReference>
<dbReference type="GO" id="GO:0030170">
    <property type="term" value="F:pyridoxal phosphate binding"/>
    <property type="evidence" value="ECO:0007669"/>
    <property type="project" value="InterPro"/>
</dbReference>
<sequence length="365" mass="40915">MNRRNWISKATLGSTGVVILPHLGIAMPKTNLGDTYLRLASNENPYGCSEQVKKSFLTSATAINRYAFPAIPELKIALAKRFQLTAENILLGAGSSGILEAVAQFMLQREGDVTTATPTFDILPSMLEKFGRKTHYILLKQDHTLDLDAMLAKTKEHPGLVYIVNPNNPIGTVVASQELRQFITEATKYSHVLIDEAYLEFCDNPESMIDMVINPRVMVIKTFSKVYGLAGLRIGYGFAHKEWANELEKFMIFAGLPISSPAFSVATAALDDQNFVDFVVQKNTESKAIVVETLRKLEIDYIPSQTSFILFDISKYPTEFMMDMKNKGILIGTRDYLGKKWCRLSMGTVEEIKEFTKVLTELWKA</sequence>
<dbReference type="InterPro" id="IPR015422">
    <property type="entry name" value="PyrdxlP-dep_Trfase_small"/>
</dbReference>
<dbReference type="InterPro" id="IPR050106">
    <property type="entry name" value="HistidinolP_aminotransfase"/>
</dbReference>
<evidence type="ECO:0000256" key="3">
    <source>
        <dbReference type="ARBA" id="ARBA00022679"/>
    </source>
</evidence>
<feature type="domain" description="Aminotransferase class I/classII large" evidence="5">
    <location>
        <begin position="36"/>
        <end position="357"/>
    </location>
</feature>
<dbReference type="RefSeq" id="WP_111623464.1">
    <property type="nucleotide sequence ID" value="NZ_QLLN01000003.1"/>
</dbReference>
<organism evidence="6 7">
    <name type="scientific">Arenibacter echinorum</name>
    <dbReference type="NCBI Taxonomy" id="440515"/>
    <lineage>
        <taxon>Bacteria</taxon>
        <taxon>Pseudomonadati</taxon>
        <taxon>Bacteroidota</taxon>
        <taxon>Flavobacteriia</taxon>
        <taxon>Flavobacteriales</taxon>
        <taxon>Flavobacteriaceae</taxon>
        <taxon>Arenibacter</taxon>
    </lineage>
</organism>
<proteinExistence type="inferred from homology"/>
<keyword evidence="4" id="KW-0663">Pyridoxal phosphate</keyword>
<evidence type="ECO:0000259" key="5">
    <source>
        <dbReference type="Pfam" id="PF00155"/>
    </source>
</evidence>
<dbReference type="OrthoDB" id="9813612at2"/>
<evidence type="ECO:0000313" key="6">
    <source>
        <dbReference type="EMBL" id="RAJ12758.1"/>
    </source>
</evidence>
<dbReference type="Proteomes" id="UP000249696">
    <property type="component" value="Unassembled WGS sequence"/>
</dbReference>
<dbReference type="CDD" id="cd00609">
    <property type="entry name" value="AAT_like"/>
    <property type="match status" value="1"/>
</dbReference>
<keyword evidence="7" id="KW-1185">Reference proteome</keyword>
<evidence type="ECO:0000256" key="1">
    <source>
        <dbReference type="ARBA" id="ARBA00007970"/>
    </source>
</evidence>
<accession>A0A327R9B7</accession>
<dbReference type="Gene3D" id="3.40.640.10">
    <property type="entry name" value="Type I PLP-dependent aspartate aminotransferase-like (Major domain)"/>
    <property type="match status" value="1"/>
</dbReference>
<dbReference type="AlphaFoldDB" id="A0A327R9B7"/>